<evidence type="ECO:0000313" key="7">
    <source>
        <dbReference type="EnsemblMetazoa" id="PHUM007560-PA"/>
    </source>
</evidence>
<evidence type="ECO:0000313" key="8">
    <source>
        <dbReference type="Proteomes" id="UP000009046"/>
    </source>
</evidence>
<dbReference type="AlphaFoldDB" id="E0V9A9"/>
<dbReference type="GO" id="GO:0016212">
    <property type="term" value="F:kynurenine-oxoglutarate transaminase activity"/>
    <property type="evidence" value="ECO:0007669"/>
    <property type="project" value="TreeGrafter"/>
</dbReference>
<evidence type="ECO:0000256" key="1">
    <source>
        <dbReference type="ARBA" id="ARBA00001933"/>
    </source>
</evidence>
<evidence type="ECO:0000259" key="5">
    <source>
        <dbReference type="Pfam" id="PF00155"/>
    </source>
</evidence>
<dbReference type="GO" id="GO:0030170">
    <property type="term" value="F:pyridoxal phosphate binding"/>
    <property type="evidence" value="ECO:0007669"/>
    <property type="project" value="InterPro"/>
</dbReference>
<dbReference type="InParanoid" id="E0V9A9"/>
<evidence type="ECO:0000256" key="3">
    <source>
        <dbReference type="ARBA" id="ARBA00022679"/>
    </source>
</evidence>
<proteinExistence type="predicted"/>
<dbReference type="InterPro" id="IPR015421">
    <property type="entry name" value="PyrdxlP-dep_Trfase_major"/>
</dbReference>
<dbReference type="VEuPathDB" id="VectorBase:PHUM007560"/>
<dbReference type="Proteomes" id="UP000009046">
    <property type="component" value="Unassembled WGS sequence"/>
</dbReference>
<comment type="cofactor">
    <cofactor evidence="1">
        <name>pyridoxal 5'-phosphate</name>
        <dbReference type="ChEBI" id="CHEBI:597326"/>
    </cofactor>
</comment>
<dbReference type="PANTHER" id="PTHR42790:SF19">
    <property type="entry name" value="KYNURENINE_ALPHA-AMINOADIPATE AMINOTRANSFERASE, MITOCHONDRIAL"/>
    <property type="match status" value="1"/>
</dbReference>
<evidence type="ECO:0000256" key="2">
    <source>
        <dbReference type="ARBA" id="ARBA00022576"/>
    </source>
</evidence>
<protein>
    <submittedName>
        <fullName evidence="6">Kynurenine/alpha-aminoadipate aminotransferase, putative</fullName>
        <ecNumber evidence="6">2.6.1.39</ecNumber>
    </submittedName>
</protein>
<dbReference type="Gene3D" id="3.40.640.10">
    <property type="entry name" value="Type I PLP-dependent aspartate aminotransferase-like (Major domain)"/>
    <property type="match status" value="1"/>
</dbReference>
<evidence type="ECO:0000256" key="4">
    <source>
        <dbReference type="ARBA" id="ARBA00022898"/>
    </source>
</evidence>
<dbReference type="RefSeq" id="XP_002422703.1">
    <property type="nucleotide sequence ID" value="XM_002422658.1"/>
</dbReference>
<dbReference type="CTD" id="8233521"/>
<evidence type="ECO:0000313" key="6">
    <source>
        <dbReference type="EMBL" id="EEB09965.1"/>
    </source>
</evidence>
<keyword evidence="8" id="KW-1185">Reference proteome</keyword>
<reference evidence="6" key="1">
    <citation type="submission" date="2007-04" db="EMBL/GenBank/DDBJ databases">
        <title>Annotation of Pediculus humanus corporis strain USDA.</title>
        <authorList>
            <person name="Kirkness E."/>
            <person name="Hannick L."/>
            <person name="Hass B."/>
            <person name="Bruggner R."/>
            <person name="Lawson D."/>
            <person name="Bidwell S."/>
            <person name="Joardar V."/>
            <person name="Caler E."/>
            <person name="Walenz B."/>
            <person name="Inman J."/>
            <person name="Schobel S."/>
            <person name="Galinsky K."/>
            <person name="Amedeo P."/>
            <person name="Strausberg R."/>
        </authorList>
    </citation>
    <scope>NUCLEOTIDE SEQUENCE</scope>
    <source>
        <strain evidence="6">USDA</strain>
    </source>
</reference>
<dbReference type="EnsemblMetazoa" id="PHUM007560-RA">
    <property type="protein sequence ID" value="PHUM007560-PA"/>
    <property type="gene ID" value="PHUM007560"/>
</dbReference>
<accession>E0V9A9</accession>
<dbReference type="GeneID" id="8233521"/>
<dbReference type="eggNOG" id="KOG0634">
    <property type="taxonomic scope" value="Eukaryota"/>
</dbReference>
<dbReference type="SUPFAM" id="SSF53383">
    <property type="entry name" value="PLP-dependent transferases"/>
    <property type="match status" value="1"/>
</dbReference>
<sequence length="457" mass="51691">MAPNKPEESAQNVIEQPISIDYDHFINDFSKLRQPSVIRELNKLYSQKTSDMVSLAGGLPNVTTFPFKEIQITLSDDSTISLKEKSLYDALQYIPTQGYPPLLEKLRTLQLKNHRPPCWDNSEVLITPGSQDGLCKAIEMSLSPGEPFIVQHPLYTGTDSILKPYCSDLIPVEQDGNGIIPELLKEELEKRIKNSSDSFTMKKGIPKLLYVNPTGANPTGVILSTERKKEIYKLACKYNLIILEDDPYYYLHFDDTRPVSFLSLDTEGRVLRFDSFSKIMSPGIRLGFVTGPKQLISRIELHVQAGALHACSLSQVIIDSFLEKWGFDGFFEHLESVRKYYKRKKEMMIAAAEKHLTGLAEWNNPTAGMFLWIKVKGLPDTFNLVGNECIKHGVMLVMGHAYSVYKDKPSSYLRACFSLATPEQIEVGMERLAKAIRVEQERYKNSTNSNNAPSKNH</sequence>
<dbReference type="OrthoDB" id="691673at2759"/>
<dbReference type="FunCoup" id="E0V9A9">
    <property type="interactions" value="11"/>
</dbReference>
<dbReference type="KEGG" id="phu:Phum_PHUM007560"/>
<reference evidence="7" key="3">
    <citation type="submission" date="2021-02" db="UniProtKB">
        <authorList>
            <consortium name="EnsemblMetazoa"/>
        </authorList>
    </citation>
    <scope>IDENTIFICATION</scope>
    <source>
        <strain evidence="7">USDA</strain>
    </source>
</reference>
<dbReference type="EC" id="2.6.1.39" evidence="6"/>
<dbReference type="CDD" id="cd00609">
    <property type="entry name" value="AAT_like"/>
    <property type="match status" value="1"/>
</dbReference>
<dbReference type="OMA" id="TQGYPPL"/>
<dbReference type="Pfam" id="PF00155">
    <property type="entry name" value="Aminotran_1_2"/>
    <property type="match status" value="1"/>
</dbReference>
<dbReference type="EMBL" id="DS234991">
    <property type="protein sequence ID" value="EEB09965.1"/>
    <property type="molecule type" value="Genomic_DNA"/>
</dbReference>
<dbReference type="InterPro" id="IPR004839">
    <property type="entry name" value="Aminotransferase_I/II_large"/>
</dbReference>
<keyword evidence="3 6" id="KW-0808">Transferase</keyword>
<dbReference type="STRING" id="121224.E0V9A9"/>
<organism>
    <name type="scientific">Pediculus humanus subsp. corporis</name>
    <name type="common">Body louse</name>
    <dbReference type="NCBI Taxonomy" id="121224"/>
    <lineage>
        <taxon>Eukaryota</taxon>
        <taxon>Metazoa</taxon>
        <taxon>Ecdysozoa</taxon>
        <taxon>Arthropoda</taxon>
        <taxon>Hexapoda</taxon>
        <taxon>Insecta</taxon>
        <taxon>Pterygota</taxon>
        <taxon>Neoptera</taxon>
        <taxon>Paraneoptera</taxon>
        <taxon>Psocodea</taxon>
        <taxon>Troctomorpha</taxon>
        <taxon>Phthiraptera</taxon>
        <taxon>Anoplura</taxon>
        <taxon>Pediculidae</taxon>
        <taxon>Pediculus</taxon>
    </lineage>
</organism>
<keyword evidence="4" id="KW-0663">Pyridoxal phosphate</keyword>
<keyword evidence="2 6" id="KW-0032">Aminotransferase</keyword>
<dbReference type="GO" id="GO:1901605">
    <property type="term" value="P:alpha-amino acid metabolic process"/>
    <property type="evidence" value="ECO:0007669"/>
    <property type="project" value="TreeGrafter"/>
</dbReference>
<dbReference type="PANTHER" id="PTHR42790">
    <property type="entry name" value="AMINOTRANSFERASE"/>
    <property type="match status" value="1"/>
</dbReference>
<gene>
    <name evidence="7" type="primary">8233521</name>
    <name evidence="6" type="ORF">Phum_PHUM007560</name>
</gene>
<reference evidence="6" key="2">
    <citation type="submission" date="2007-04" db="EMBL/GenBank/DDBJ databases">
        <title>The genome of the human body louse.</title>
        <authorList>
            <consortium name="The Human Body Louse Genome Consortium"/>
            <person name="Kirkness E."/>
            <person name="Walenz B."/>
            <person name="Hass B."/>
            <person name="Bruggner R."/>
            <person name="Strausberg R."/>
        </authorList>
    </citation>
    <scope>NUCLEOTIDE SEQUENCE</scope>
    <source>
        <strain evidence="6">USDA</strain>
    </source>
</reference>
<dbReference type="HOGENOM" id="CLU_017584_0_6_1"/>
<dbReference type="InterPro" id="IPR050859">
    <property type="entry name" value="Class-I_PLP-dep_aminotransf"/>
</dbReference>
<name>E0V9A9_PEDHC</name>
<feature type="domain" description="Aminotransferase class I/classII large" evidence="5">
    <location>
        <begin position="90"/>
        <end position="432"/>
    </location>
</feature>
<dbReference type="EMBL" id="AAZO01000090">
    <property type="status" value="NOT_ANNOTATED_CDS"/>
    <property type="molecule type" value="Genomic_DNA"/>
</dbReference>
<dbReference type="GO" id="GO:0047536">
    <property type="term" value="F:2-aminoadipate transaminase activity"/>
    <property type="evidence" value="ECO:0007669"/>
    <property type="project" value="UniProtKB-EC"/>
</dbReference>
<dbReference type="InterPro" id="IPR015424">
    <property type="entry name" value="PyrdxlP-dep_Trfase"/>
</dbReference>
<dbReference type="FunFam" id="3.90.1150.10:FF:000166">
    <property type="entry name" value="Kynurenine/alpha-aminoadipate aminotransferase, mitochondrial"/>
    <property type="match status" value="1"/>
</dbReference>